<dbReference type="EMBL" id="JABWRZ020000001">
    <property type="protein sequence ID" value="MBV4489778.1"/>
    <property type="molecule type" value="Genomic_DNA"/>
</dbReference>
<organism evidence="2 3">
    <name type="scientific">Pseudomonas oryzicola</name>
    <dbReference type="NCBI Taxonomy" id="485876"/>
    <lineage>
        <taxon>Bacteria</taxon>
        <taxon>Pseudomonadati</taxon>
        <taxon>Pseudomonadota</taxon>
        <taxon>Gammaproteobacteria</taxon>
        <taxon>Pseudomonadales</taxon>
        <taxon>Pseudomonadaceae</taxon>
        <taxon>Pseudomonas</taxon>
    </lineage>
</organism>
<gene>
    <name evidence="2" type="ORF">HU760_004085</name>
</gene>
<dbReference type="RefSeq" id="WP_186672818.1">
    <property type="nucleotide sequence ID" value="NZ_JABWRZ020000001.1"/>
</dbReference>
<proteinExistence type="predicted"/>
<dbReference type="InterPro" id="IPR025375">
    <property type="entry name" value="DUF4365"/>
</dbReference>
<feature type="domain" description="DUF4365" evidence="1">
    <location>
        <begin position="8"/>
        <end position="141"/>
    </location>
</feature>
<evidence type="ECO:0000313" key="2">
    <source>
        <dbReference type="EMBL" id="MBV4489778.1"/>
    </source>
</evidence>
<sequence>MARYSETERIGVSAIELIAARELKWIFREQMIADMGIDAHLELVEDGHPSGKLIGLQIKTGPGNFTVKDDCLVYYGSIEHREYWLNHSLPVIIIAHLPETGETCWAHVSEENVELTPKAWKIEISRKNIFGEAKRRSLSQIFEGSESQQKLRRLAMDEPLMRHVKKGGKVSVELEDWINKSLGRTPVTVYMEHDDGSETVKEYGYVFHSRFDIEALTLELFPWSTASIDEDFYEVSWDRFGEDDYSWEDDCRPPKNKFYPYTNACNEVDYYRIKLGLNKIGESYLVISEYLARPKREKLFND</sequence>
<dbReference type="Pfam" id="PF14280">
    <property type="entry name" value="DUF4365"/>
    <property type="match status" value="1"/>
</dbReference>
<comment type="caution">
    <text evidence="2">The sequence shown here is derived from an EMBL/GenBank/DDBJ whole genome shotgun (WGS) entry which is preliminary data.</text>
</comment>
<dbReference type="Proteomes" id="UP000609530">
    <property type="component" value="Unassembled WGS sequence"/>
</dbReference>
<name>A0ABS6Q6H9_9PSED</name>
<evidence type="ECO:0000259" key="1">
    <source>
        <dbReference type="Pfam" id="PF14280"/>
    </source>
</evidence>
<evidence type="ECO:0000313" key="3">
    <source>
        <dbReference type="Proteomes" id="UP000609530"/>
    </source>
</evidence>
<protein>
    <submittedName>
        <fullName evidence="2">DUF4365 domain-containing protein</fullName>
    </submittedName>
</protein>
<keyword evidence="3" id="KW-1185">Reference proteome</keyword>
<accession>A0ABS6Q6H9</accession>
<reference evidence="2 3" key="1">
    <citation type="journal article" date="2020" name="Microorganisms">
        <title>Reliable Identification of Environmental Pseudomonas Isolates Using the rpoD Gene.</title>
        <authorList>
            <consortium name="The Broad Institute Genome Sequencing Platform"/>
            <person name="Girard L."/>
            <person name="Lood C."/>
            <person name="Rokni-Zadeh H."/>
            <person name="van Noort V."/>
            <person name="Lavigne R."/>
            <person name="De Mot R."/>
        </authorList>
    </citation>
    <scope>NUCLEOTIDE SEQUENCE [LARGE SCALE GENOMIC DNA]</scope>
    <source>
        <strain evidence="2 3">RD9SR1</strain>
    </source>
</reference>